<comment type="caution">
    <text evidence="2">The sequence shown here is derived from an EMBL/GenBank/DDBJ whole genome shotgun (WGS) entry which is preliminary data.</text>
</comment>
<name>A0AAV1S112_9ROSI</name>
<evidence type="ECO:0000313" key="3">
    <source>
        <dbReference type="Proteomes" id="UP001314170"/>
    </source>
</evidence>
<evidence type="ECO:0008006" key="4">
    <source>
        <dbReference type="Google" id="ProtNLM"/>
    </source>
</evidence>
<protein>
    <recommendedName>
        <fullName evidence="4">Ribosomal protein S14</fullName>
    </recommendedName>
</protein>
<reference evidence="2 3" key="1">
    <citation type="submission" date="2024-01" db="EMBL/GenBank/DDBJ databases">
        <authorList>
            <person name="Waweru B."/>
        </authorList>
    </citation>
    <scope>NUCLEOTIDE SEQUENCE [LARGE SCALE GENOMIC DNA]</scope>
</reference>
<dbReference type="Proteomes" id="UP001314170">
    <property type="component" value="Unassembled WGS sequence"/>
</dbReference>
<dbReference type="AlphaFoldDB" id="A0AAV1S112"/>
<feature type="compositionally biased region" description="Polar residues" evidence="1">
    <location>
        <begin position="101"/>
        <end position="114"/>
    </location>
</feature>
<dbReference type="PANTHER" id="PTHR35495">
    <property type="entry name" value="OS06G0679600 PROTEIN"/>
    <property type="match status" value="1"/>
</dbReference>
<proteinExistence type="predicted"/>
<keyword evidence="3" id="KW-1185">Reference proteome</keyword>
<evidence type="ECO:0000313" key="2">
    <source>
        <dbReference type="EMBL" id="CAK7342556.1"/>
    </source>
</evidence>
<evidence type="ECO:0000256" key="1">
    <source>
        <dbReference type="SAM" id="MobiDB-lite"/>
    </source>
</evidence>
<dbReference type="PANTHER" id="PTHR35495:SF1">
    <property type="entry name" value="OS06G0679600 PROTEIN"/>
    <property type="match status" value="1"/>
</dbReference>
<dbReference type="EMBL" id="CAWUPB010001160">
    <property type="protein sequence ID" value="CAK7342556.1"/>
    <property type="molecule type" value="Genomic_DNA"/>
</dbReference>
<gene>
    <name evidence="2" type="ORF">DCAF_LOCUS16854</name>
</gene>
<feature type="region of interest" description="Disordered" evidence="1">
    <location>
        <begin position="101"/>
        <end position="123"/>
    </location>
</feature>
<organism evidence="2 3">
    <name type="scientific">Dovyalis caffra</name>
    <dbReference type="NCBI Taxonomy" id="77055"/>
    <lineage>
        <taxon>Eukaryota</taxon>
        <taxon>Viridiplantae</taxon>
        <taxon>Streptophyta</taxon>
        <taxon>Embryophyta</taxon>
        <taxon>Tracheophyta</taxon>
        <taxon>Spermatophyta</taxon>
        <taxon>Magnoliopsida</taxon>
        <taxon>eudicotyledons</taxon>
        <taxon>Gunneridae</taxon>
        <taxon>Pentapetalae</taxon>
        <taxon>rosids</taxon>
        <taxon>fabids</taxon>
        <taxon>Malpighiales</taxon>
        <taxon>Salicaceae</taxon>
        <taxon>Flacourtieae</taxon>
        <taxon>Dovyalis</taxon>
    </lineage>
</organism>
<accession>A0AAV1S112</accession>
<sequence length="141" mass="15937">MKPNPISRSLVTRKRRNQESNFYKYLKPGALAQLRDSKINSLSRLSVHQFDSIPSTPQPISSILDLEQVPCFLMRKIRGTACSLKSKRLMAARSVFLLNLDPSNSPVLDPSSNDMDPCRNTRSEGFRACPSLWKGMEQQTP</sequence>